<reference evidence="1 2" key="1">
    <citation type="submission" date="2016-10" db="EMBL/GenBank/DDBJ databases">
        <authorList>
            <person name="de Groot N.N."/>
        </authorList>
    </citation>
    <scope>NUCLEOTIDE SEQUENCE [LARGE SCALE GENOMIC DNA]</scope>
    <source>
        <strain evidence="1 2">CGMCC 1.8894</strain>
    </source>
</reference>
<dbReference type="STRING" id="564137.SAMN04488238_11626"/>
<dbReference type="EMBL" id="FNOM01000016">
    <property type="protein sequence ID" value="SDX70563.1"/>
    <property type="molecule type" value="Genomic_DNA"/>
</dbReference>
<evidence type="ECO:0000313" key="2">
    <source>
        <dbReference type="Proteomes" id="UP000198539"/>
    </source>
</evidence>
<dbReference type="Proteomes" id="UP000198539">
    <property type="component" value="Unassembled WGS sequence"/>
</dbReference>
<organism evidence="1 2">
    <name type="scientific">Roseicitreum antarcticum</name>
    <dbReference type="NCBI Taxonomy" id="564137"/>
    <lineage>
        <taxon>Bacteria</taxon>
        <taxon>Pseudomonadati</taxon>
        <taxon>Pseudomonadota</taxon>
        <taxon>Alphaproteobacteria</taxon>
        <taxon>Rhodobacterales</taxon>
        <taxon>Paracoccaceae</taxon>
        <taxon>Roseicitreum</taxon>
    </lineage>
</organism>
<name>A0A1H3DVK1_9RHOB</name>
<keyword evidence="2" id="KW-1185">Reference proteome</keyword>
<protein>
    <submittedName>
        <fullName evidence="1">Uncharacterized protein</fullName>
    </submittedName>
</protein>
<gene>
    <name evidence="1" type="ORF">SAMN04488238_11626</name>
</gene>
<evidence type="ECO:0000313" key="1">
    <source>
        <dbReference type="EMBL" id="SDX70563.1"/>
    </source>
</evidence>
<accession>A0A1H3DVK1</accession>
<proteinExistence type="predicted"/>
<sequence>MKRSVQIWRVALAVLMTLAVILVWPPLGSEAASSTIHAVFPASHSHHTHAGEDDPQRVLHVTLDVDCQASAIGCCVMNHCHPGISVDLHEMTAFASNDETMVAVALRGSGSEPGVITPPPRRLWL</sequence>
<dbReference type="AlphaFoldDB" id="A0A1H3DVK1"/>